<evidence type="ECO:0000313" key="2">
    <source>
        <dbReference type="Proteomes" id="UP001193389"/>
    </source>
</evidence>
<protein>
    <submittedName>
        <fullName evidence="1">Uncharacterized protein</fullName>
    </submittedName>
</protein>
<gene>
    <name evidence="1" type="ORF">AQPE_1409</name>
</gene>
<dbReference type="KEGG" id="anf:AQPE_1409"/>
<proteinExistence type="predicted"/>
<dbReference type="RefSeq" id="WP_318350274.1">
    <property type="nucleotide sequence ID" value="NZ_AP018694.1"/>
</dbReference>
<reference evidence="1" key="1">
    <citation type="journal article" date="2020" name="Int. J. Syst. Evol. Microbiol.">
        <title>Aquipluma nitroreducens gen. nov. sp. nov., a novel facultatively anaerobic bacterium isolated from a freshwater lake.</title>
        <authorList>
            <person name="Watanabe M."/>
            <person name="Kojima H."/>
            <person name="Fukui M."/>
        </authorList>
    </citation>
    <scope>NUCLEOTIDE SEQUENCE</scope>
    <source>
        <strain evidence="1">MeG22</strain>
    </source>
</reference>
<dbReference type="EMBL" id="AP018694">
    <property type="protein sequence ID" value="BBE17260.1"/>
    <property type="molecule type" value="Genomic_DNA"/>
</dbReference>
<name>A0A5K7S6X6_9BACT</name>
<dbReference type="AlphaFoldDB" id="A0A5K7S6X6"/>
<organism evidence="1 2">
    <name type="scientific">Aquipluma nitroreducens</name>
    <dbReference type="NCBI Taxonomy" id="2010828"/>
    <lineage>
        <taxon>Bacteria</taxon>
        <taxon>Pseudomonadati</taxon>
        <taxon>Bacteroidota</taxon>
        <taxon>Bacteroidia</taxon>
        <taxon>Marinilabiliales</taxon>
        <taxon>Prolixibacteraceae</taxon>
        <taxon>Aquipluma</taxon>
    </lineage>
</organism>
<evidence type="ECO:0000313" key="1">
    <source>
        <dbReference type="EMBL" id="BBE17260.1"/>
    </source>
</evidence>
<keyword evidence="2" id="KW-1185">Reference proteome</keyword>
<dbReference type="Proteomes" id="UP001193389">
    <property type="component" value="Chromosome"/>
</dbReference>
<accession>A0A5K7S6X6</accession>
<sequence length="125" mass="13935">MARTTGRIVISQNVEEMLTLASKVYQKHQEVGEASPLTSLDGISWAVVGPTIEQALAKQKEAEDYKSRMEQAYRERDLYTPAIKEAVTASRNLLKALNQKNPKRLAEWGFEVDDSAKAAKTPKAE</sequence>